<keyword evidence="3" id="KW-1185">Reference proteome</keyword>
<proteinExistence type="predicted"/>
<dbReference type="OrthoDB" id="47007at2759"/>
<dbReference type="AlphaFoldDB" id="A0A179FJR7"/>
<dbReference type="GeneID" id="28850323"/>
<evidence type="ECO:0000259" key="1">
    <source>
        <dbReference type="Pfam" id="PF06985"/>
    </source>
</evidence>
<dbReference type="Pfam" id="PF06985">
    <property type="entry name" value="HET"/>
    <property type="match status" value="1"/>
</dbReference>
<dbReference type="EMBL" id="LSBJ02000004">
    <property type="protein sequence ID" value="OAQ65836.1"/>
    <property type="molecule type" value="Genomic_DNA"/>
</dbReference>
<name>A0A179FJR7_METCM</name>
<feature type="domain" description="Heterokaryon incompatibility" evidence="1">
    <location>
        <begin position="196"/>
        <end position="341"/>
    </location>
</feature>
<dbReference type="InterPro" id="IPR010730">
    <property type="entry name" value="HET"/>
</dbReference>
<comment type="caution">
    <text evidence="2">The sequence shown here is derived from an EMBL/GenBank/DDBJ whole genome shotgun (WGS) entry which is preliminary data.</text>
</comment>
<reference evidence="2 3" key="1">
    <citation type="journal article" date="2016" name="PLoS Pathog.">
        <title>Biosynthesis of antibiotic leucinostatins in bio-control fungus Purpureocillium lilacinum and their inhibition on phytophthora revealed by genome mining.</title>
        <authorList>
            <person name="Wang G."/>
            <person name="Liu Z."/>
            <person name="Lin R."/>
            <person name="Li E."/>
            <person name="Mao Z."/>
            <person name="Ling J."/>
            <person name="Yang Y."/>
            <person name="Yin W.B."/>
            <person name="Xie B."/>
        </authorList>
    </citation>
    <scope>NUCLEOTIDE SEQUENCE [LARGE SCALE GENOMIC DNA]</scope>
    <source>
        <strain evidence="2">170</strain>
    </source>
</reference>
<dbReference type="STRING" id="1380566.A0A179FJR7"/>
<dbReference type="RefSeq" id="XP_018142923.1">
    <property type="nucleotide sequence ID" value="XM_018286329.1"/>
</dbReference>
<evidence type="ECO:0000313" key="3">
    <source>
        <dbReference type="Proteomes" id="UP000078397"/>
    </source>
</evidence>
<organism evidence="2 3">
    <name type="scientific">Pochonia chlamydosporia 170</name>
    <dbReference type="NCBI Taxonomy" id="1380566"/>
    <lineage>
        <taxon>Eukaryota</taxon>
        <taxon>Fungi</taxon>
        <taxon>Dikarya</taxon>
        <taxon>Ascomycota</taxon>
        <taxon>Pezizomycotina</taxon>
        <taxon>Sordariomycetes</taxon>
        <taxon>Hypocreomycetidae</taxon>
        <taxon>Hypocreales</taxon>
        <taxon>Clavicipitaceae</taxon>
        <taxon>Pochonia</taxon>
    </lineage>
</organism>
<sequence>MSWTTAGTSTPVLCQECQRFVQDGYRESNHYGILGHLKLSAEPINHPACSLCVLLWASIQAQYSASVSTSSVDTILNSEYVLDLVYGHYSRPPKVQIRGAVMMDGTRPVLSTLDATPIQIRQLDLSIHNPNRPAASGNTWTPQIKETVLTWLGTCNNEHPWCGRIEPKAAPTRLVDISDPDNYRLVETKAGQKELYVALSYVWGEKKDKNDSIHKLKLKKAIRGDLKRGIKPHLLTASLREGITVARDLGLRYIWIDALCILQDDDDDWKNAAVEVPEVYGNAALTITIGKSHDSREGFFNKLQPVDLPYQVNGTACRLEISLATSRAIGPTDQRAWCFQESILSRRNLVFGIGQVFLRCRKRKDFQDGSDDPHMFEEPAIEHDWILPHPPDARRGGSNGSRRTQEDVARGWYRIAQQYSIRDMYDPFDCYAALAGIARRCEKALAKAARDGKPPRYLAGVWETDTFQHALMWRRSLEAESADHCRPLVWPVSSKGPGTLPVPVQRAPSWSWMSVVGRMTFHCAPILSTGATTSMFHRIPCCGPANRGGAWSRGTWGIKTQLETKEIQRSLPLKIDVLGRLHRVRATKGVVRNFMMDLKVGEVRHPHGTITSVEQENLKEHGVVLQDLGNPHDEKGIALALFDQWVDRNSIAGTEFWALPVLTLSMGDGRSHVPSEGLLLSTNRQGVYSRVGVFWIRDAEVFMNAKEQVVSIE</sequence>
<dbReference type="PANTHER" id="PTHR33112">
    <property type="entry name" value="DOMAIN PROTEIN, PUTATIVE-RELATED"/>
    <property type="match status" value="1"/>
</dbReference>
<dbReference type="KEGG" id="pchm:VFPPC_07480"/>
<dbReference type="Proteomes" id="UP000078397">
    <property type="component" value="Unassembled WGS sequence"/>
</dbReference>
<dbReference type="PANTHER" id="PTHR33112:SF10">
    <property type="entry name" value="TOL"/>
    <property type="match status" value="1"/>
</dbReference>
<accession>A0A179FJR7</accession>
<protein>
    <submittedName>
        <fullName evidence="2">Heterokaryon incompatibility protein</fullName>
    </submittedName>
</protein>
<gene>
    <name evidence="2" type="ORF">VFPPC_07480</name>
</gene>
<evidence type="ECO:0000313" key="2">
    <source>
        <dbReference type="EMBL" id="OAQ65836.1"/>
    </source>
</evidence>